<evidence type="ECO:0000256" key="2">
    <source>
        <dbReference type="SAM" id="MobiDB-lite"/>
    </source>
</evidence>
<dbReference type="GO" id="GO:0010468">
    <property type="term" value="P:regulation of gene expression"/>
    <property type="evidence" value="ECO:0007669"/>
    <property type="project" value="TreeGrafter"/>
</dbReference>
<proteinExistence type="inferred from homology"/>
<feature type="compositionally biased region" description="Low complexity" evidence="2">
    <location>
        <begin position="124"/>
        <end position="154"/>
    </location>
</feature>
<dbReference type="GO" id="GO:0005634">
    <property type="term" value="C:nucleus"/>
    <property type="evidence" value="ECO:0007669"/>
    <property type="project" value="TreeGrafter"/>
</dbReference>
<dbReference type="AlphaFoldDB" id="G0QMQ0"/>
<dbReference type="InterPro" id="IPR040466">
    <property type="entry name" value="NKAP"/>
</dbReference>
<dbReference type="InParanoid" id="G0QMQ0"/>
<organism evidence="4 5">
    <name type="scientific">Ichthyophthirius multifiliis</name>
    <name type="common">White spot disease agent</name>
    <name type="synonym">Ich</name>
    <dbReference type="NCBI Taxonomy" id="5932"/>
    <lineage>
        <taxon>Eukaryota</taxon>
        <taxon>Sar</taxon>
        <taxon>Alveolata</taxon>
        <taxon>Ciliophora</taxon>
        <taxon>Intramacronucleata</taxon>
        <taxon>Oligohymenophorea</taxon>
        <taxon>Hymenostomatida</taxon>
        <taxon>Ophryoglenina</taxon>
        <taxon>Ichthyophthirius</taxon>
    </lineage>
</organism>
<protein>
    <submittedName>
        <fullName evidence="4">Inositol monophosphatase family protein, putative</fullName>
    </submittedName>
</protein>
<dbReference type="Proteomes" id="UP000008983">
    <property type="component" value="Unassembled WGS sequence"/>
</dbReference>
<dbReference type="GeneID" id="14909680"/>
<dbReference type="PANTHER" id="PTHR13087:SF0">
    <property type="entry name" value="NFKB ACTIVATING PROTEIN LIKE"/>
    <property type="match status" value="1"/>
</dbReference>
<dbReference type="GO" id="GO:0003682">
    <property type="term" value="F:chromatin binding"/>
    <property type="evidence" value="ECO:0007669"/>
    <property type="project" value="InterPro"/>
</dbReference>
<dbReference type="STRING" id="857967.G0QMQ0"/>
<name>G0QMQ0_ICHMU</name>
<feature type="compositionally biased region" description="Basic residues" evidence="2">
    <location>
        <begin position="1"/>
        <end position="23"/>
    </location>
</feature>
<dbReference type="InterPro" id="IPR009269">
    <property type="entry name" value="NKAP_C"/>
</dbReference>
<feature type="compositionally biased region" description="Acidic residues" evidence="2">
    <location>
        <begin position="155"/>
        <end position="164"/>
    </location>
</feature>
<dbReference type="OMA" id="ETMKEQR"/>
<dbReference type="OrthoDB" id="273141at2759"/>
<dbReference type="Pfam" id="PF06047">
    <property type="entry name" value="Nkap_C"/>
    <property type="match status" value="1"/>
</dbReference>
<evidence type="ECO:0000259" key="3">
    <source>
        <dbReference type="Pfam" id="PF06047"/>
    </source>
</evidence>
<evidence type="ECO:0000313" key="5">
    <source>
        <dbReference type="Proteomes" id="UP000008983"/>
    </source>
</evidence>
<sequence>MGKKNRSRSREHKNEKKHKKRSRSNSSQIIQNNQKKSFCSSSSSSPLRQNNYYSKKPYYSKENRIEKRQNLQLKVHFWDYSTDEETYNKNLEKYWKKQELEKLEIQKEQLKQEEEKRLRKLEKIQNQQSITSSSASNTSSSSESSKSSQFSSSSENEDEIEFESDNSFARQCREKLKGPKFQKPTQRNKKSEEIQQQQEENEEYQDDENYLETQRQNQNHQSQFVIGPMPLIISENKRDSNYGGTLLPGEGQAIAQYIDSGKRIPRRGEVGLSSEQISRYEELGYVMSGSRHKRMNAVRQMKEAKVYSIQEKKALAIYNYEQQIKKENKIIDQFKQVLNDKLTSTNKKK</sequence>
<dbReference type="RefSeq" id="XP_004037492.1">
    <property type="nucleotide sequence ID" value="XM_004037444.1"/>
</dbReference>
<comment type="similarity">
    <text evidence="1">Belongs to the NKAP family.</text>
</comment>
<evidence type="ECO:0000256" key="1">
    <source>
        <dbReference type="ARBA" id="ARBA00009313"/>
    </source>
</evidence>
<feature type="region of interest" description="Disordered" evidence="2">
    <location>
        <begin position="1"/>
        <end position="65"/>
    </location>
</feature>
<dbReference type="PANTHER" id="PTHR13087">
    <property type="entry name" value="NF-KAPPA B ACTIVATING PROTEIN"/>
    <property type="match status" value="1"/>
</dbReference>
<dbReference type="EMBL" id="GL983435">
    <property type="protein sequence ID" value="EGR33506.1"/>
    <property type="molecule type" value="Genomic_DNA"/>
</dbReference>
<dbReference type="eggNOG" id="KOG2812">
    <property type="taxonomic scope" value="Eukaryota"/>
</dbReference>
<reference evidence="4 5" key="1">
    <citation type="submission" date="2011-07" db="EMBL/GenBank/DDBJ databases">
        <authorList>
            <person name="Coyne R."/>
            <person name="Brami D."/>
            <person name="Johnson J."/>
            <person name="Hostetler J."/>
            <person name="Hannick L."/>
            <person name="Clark T."/>
            <person name="Cassidy-Hanley D."/>
            <person name="Inman J."/>
        </authorList>
    </citation>
    <scope>NUCLEOTIDE SEQUENCE [LARGE SCALE GENOMIC DNA]</scope>
    <source>
        <strain evidence="4 5">G5</strain>
    </source>
</reference>
<evidence type="ECO:0000313" key="4">
    <source>
        <dbReference type="EMBL" id="EGR33506.1"/>
    </source>
</evidence>
<feature type="compositionally biased region" description="Low complexity" evidence="2">
    <location>
        <begin position="24"/>
        <end position="45"/>
    </location>
</feature>
<accession>G0QMQ0</accession>
<gene>
    <name evidence="4" type="ORF">IMG5_051030</name>
</gene>
<keyword evidence="5" id="KW-1185">Reference proteome</keyword>
<feature type="domain" description="NF-kappa-B-activating protein C-terminal" evidence="3">
    <location>
        <begin position="240"/>
        <end position="339"/>
    </location>
</feature>
<feature type="region of interest" description="Disordered" evidence="2">
    <location>
        <begin position="123"/>
        <end position="207"/>
    </location>
</feature>